<organism evidence="7 8">
    <name type="scientific">Lacimicrobium alkaliphilum</name>
    <dbReference type="NCBI Taxonomy" id="1526571"/>
    <lineage>
        <taxon>Bacteria</taxon>
        <taxon>Pseudomonadati</taxon>
        <taxon>Pseudomonadota</taxon>
        <taxon>Gammaproteobacteria</taxon>
        <taxon>Alteromonadales</taxon>
        <taxon>Alteromonadaceae</taxon>
        <taxon>Lacimicrobium</taxon>
    </lineage>
</organism>
<dbReference type="InterPro" id="IPR033580">
    <property type="entry name" value="Nurim-like"/>
</dbReference>
<accession>A0A0U2PE38</accession>
<dbReference type="Proteomes" id="UP000068447">
    <property type="component" value="Chromosome"/>
</dbReference>
<dbReference type="OrthoDB" id="9789029at2"/>
<dbReference type="STRING" id="1526571.AT746_03355"/>
<feature type="transmembrane region" description="Helical" evidence="6">
    <location>
        <begin position="87"/>
        <end position="107"/>
    </location>
</feature>
<keyword evidence="3 6" id="KW-0812">Transmembrane</keyword>
<gene>
    <name evidence="7" type="ORF">AT746_03355</name>
</gene>
<keyword evidence="8" id="KW-1185">Reference proteome</keyword>
<keyword evidence="4 6" id="KW-1133">Transmembrane helix</keyword>
<feature type="transmembrane region" description="Helical" evidence="6">
    <location>
        <begin position="194"/>
        <end position="212"/>
    </location>
</feature>
<evidence type="ECO:0000256" key="3">
    <source>
        <dbReference type="ARBA" id="ARBA00022692"/>
    </source>
</evidence>
<evidence type="ECO:0000256" key="5">
    <source>
        <dbReference type="ARBA" id="ARBA00023136"/>
    </source>
</evidence>
<evidence type="ECO:0000256" key="6">
    <source>
        <dbReference type="SAM" id="Phobius"/>
    </source>
</evidence>
<sequence length="253" mass="28579">MPKRLFILIYALGGYLAGMLSLLYLMGFIINIGVPKGIDDGESGALWLSVLVNAGLIGLFGLHHSLTARTRFKLWLKSYLPVPAQRATYLYFTALMTAILVIFWQPIDTVIWAVDQPLAVTLFLCLYLFFWGLMVMCSFPIGHFHLLGLAQAWNHFLKKPDVEPPFSTKFLYALVRHPISSCWILIAWCTPVMTAGHLVFAIGVLIYILLATPYEEKDLVREIGPDYLKYQSQVPPFMPALLPKNQQSEKENG</sequence>
<dbReference type="EMBL" id="CP013650">
    <property type="protein sequence ID" value="ALS97405.1"/>
    <property type="molecule type" value="Genomic_DNA"/>
</dbReference>
<dbReference type="Gene3D" id="1.20.120.1630">
    <property type="match status" value="1"/>
</dbReference>
<keyword evidence="5 6" id="KW-0472">Membrane</keyword>
<evidence type="ECO:0000313" key="7">
    <source>
        <dbReference type="EMBL" id="ALS97405.1"/>
    </source>
</evidence>
<dbReference type="PANTHER" id="PTHR31040:SF1">
    <property type="entry name" value="NURIM"/>
    <property type="match status" value="1"/>
</dbReference>
<evidence type="ECO:0000256" key="1">
    <source>
        <dbReference type="ARBA" id="ARBA00004141"/>
    </source>
</evidence>
<feature type="transmembrane region" description="Helical" evidence="6">
    <location>
        <begin position="7"/>
        <end position="34"/>
    </location>
</feature>
<feature type="transmembrane region" description="Helical" evidence="6">
    <location>
        <begin position="46"/>
        <end position="66"/>
    </location>
</feature>
<dbReference type="AlphaFoldDB" id="A0A0U2PE38"/>
<protein>
    <submittedName>
        <fullName evidence="7">Uncharacterized protein</fullName>
    </submittedName>
</protein>
<comment type="subcellular location">
    <subcellularLocation>
        <location evidence="1">Membrane</location>
        <topology evidence="1">Multi-pass membrane protein</topology>
    </subcellularLocation>
</comment>
<name>A0A0U2PE38_9ALTE</name>
<dbReference type="KEGG" id="lal:AT746_03355"/>
<evidence type="ECO:0000256" key="2">
    <source>
        <dbReference type="ARBA" id="ARBA00010631"/>
    </source>
</evidence>
<comment type="similarity">
    <text evidence="2">Belongs to the nurim family.</text>
</comment>
<dbReference type="RefSeq" id="WP_062476418.1">
    <property type="nucleotide sequence ID" value="NZ_CP013650.1"/>
</dbReference>
<reference evidence="7 8" key="1">
    <citation type="submission" date="2015-12" db="EMBL/GenBank/DDBJ databases">
        <title>Complete genome of Lacimicrobium alkaliphilum KCTC 32984.</title>
        <authorList>
            <person name="Kim S.-G."/>
            <person name="Lee Y.-J."/>
        </authorList>
    </citation>
    <scope>NUCLEOTIDE SEQUENCE [LARGE SCALE GENOMIC DNA]</scope>
    <source>
        <strain evidence="7 8">YelD216</strain>
    </source>
</reference>
<evidence type="ECO:0000256" key="4">
    <source>
        <dbReference type="ARBA" id="ARBA00022989"/>
    </source>
</evidence>
<feature type="transmembrane region" description="Helical" evidence="6">
    <location>
        <begin position="119"/>
        <end position="149"/>
    </location>
</feature>
<proteinExistence type="inferred from homology"/>
<evidence type="ECO:0000313" key="8">
    <source>
        <dbReference type="Proteomes" id="UP000068447"/>
    </source>
</evidence>
<dbReference type="PANTHER" id="PTHR31040">
    <property type="entry name" value="NURIM"/>
    <property type="match status" value="1"/>
</dbReference>
<dbReference type="GO" id="GO:0016020">
    <property type="term" value="C:membrane"/>
    <property type="evidence" value="ECO:0007669"/>
    <property type="project" value="UniProtKB-SubCell"/>
</dbReference>